<dbReference type="OrthoDB" id="539213at2759"/>
<protein>
    <submittedName>
        <fullName evidence="8">Ankyrin repeat domain-containing protein SOWAHB</fullName>
    </submittedName>
</protein>
<feature type="domain" description="SOWAHA-C winged helix-turn-helix" evidence="6">
    <location>
        <begin position="3"/>
        <end position="88"/>
    </location>
</feature>
<feature type="region of interest" description="Disordered" evidence="5">
    <location>
        <begin position="105"/>
        <end position="171"/>
    </location>
</feature>
<dbReference type="SUPFAM" id="SSF48403">
    <property type="entry name" value="Ankyrin repeat"/>
    <property type="match status" value="1"/>
</dbReference>
<evidence type="ECO:0000259" key="6">
    <source>
        <dbReference type="Pfam" id="PF25877"/>
    </source>
</evidence>
<feature type="compositionally biased region" description="Acidic residues" evidence="5">
    <location>
        <begin position="112"/>
        <end position="121"/>
    </location>
</feature>
<evidence type="ECO:0000313" key="7">
    <source>
        <dbReference type="Proteomes" id="UP000221080"/>
    </source>
</evidence>
<evidence type="ECO:0000313" key="8">
    <source>
        <dbReference type="RefSeq" id="XP_053542064.1"/>
    </source>
</evidence>
<evidence type="ECO:0000256" key="1">
    <source>
        <dbReference type="ARBA" id="ARBA00022737"/>
    </source>
</evidence>
<proteinExistence type="inferred from homology"/>
<name>A0A9F7RFL4_ICTPU</name>
<dbReference type="Pfam" id="PF12796">
    <property type="entry name" value="Ank_2"/>
    <property type="match status" value="1"/>
</dbReference>
<sequence>MGDVSEASLLDFIYSSGGKVTNSDLMKTYKQFVNHSDLHLRAKYREDFKLIIDKIAVCKSENGEKYLILKKKYRQLMQEHESEPAASERRPKIKMNQVEWCVGPTITVTDAQDPDDGEDVTADQPLRENPEPLSEENPEATDAEDELEKDSGSKSESEQEEESTGSVGSAAVALDPVEKEWIYSAACGRLSHLKQLLKQDVSLANKKDFTSFTALHWAAKHGREDMATAMADAGADINTKAGYTPLHIAALHGHTRIFNLLIQTYGAKENVRDYSGHMASHYLKIQKAEESGDLNAGYHSPAQVTERRNRKLTSLFHSRKKWGSAEDLAPVPEERSVPHQLIVPAFRPRKFSR</sequence>
<dbReference type="KEGG" id="ipu:108275928"/>
<dbReference type="RefSeq" id="XP_053542064.1">
    <property type="nucleotide sequence ID" value="XM_053686089.1"/>
</dbReference>
<keyword evidence="2 4" id="KW-0040">ANK repeat</keyword>
<evidence type="ECO:0000256" key="3">
    <source>
        <dbReference type="ARBA" id="ARBA00038122"/>
    </source>
</evidence>
<evidence type="ECO:0000256" key="2">
    <source>
        <dbReference type="ARBA" id="ARBA00023043"/>
    </source>
</evidence>
<accession>A0A9F7RFL4</accession>
<dbReference type="InterPro" id="IPR002110">
    <property type="entry name" value="Ankyrin_rpt"/>
</dbReference>
<dbReference type="PANTHER" id="PTHR14491">
    <property type="entry name" value="SOSONDOWAH, ISOFORM G"/>
    <property type="match status" value="1"/>
</dbReference>
<reference evidence="7" key="1">
    <citation type="journal article" date="2016" name="Nat. Commun.">
        <title>The channel catfish genome sequence provides insights into the evolution of scale formation in teleosts.</title>
        <authorList>
            <person name="Liu Z."/>
            <person name="Liu S."/>
            <person name="Yao J."/>
            <person name="Bao L."/>
            <person name="Zhang J."/>
            <person name="Li Y."/>
            <person name="Jiang C."/>
            <person name="Sun L."/>
            <person name="Wang R."/>
            <person name="Zhang Y."/>
            <person name="Zhou T."/>
            <person name="Zeng Q."/>
            <person name="Fu Q."/>
            <person name="Gao S."/>
            <person name="Li N."/>
            <person name="Koren S."/>
            <person name="Jiang Y."/>
            <person name="Zimin A."/>
            <person name="Xu P."/>
            <person name="Phillippy A.M."/>
            <person name="Geng X."/>
            <person name="Song L."/>
            <person name="Sun F."/>
            <person name="Li C."/>
            <person name="Wang X."/>
            <person name="Chen A."/>
            <person name="Jin Y."/>
            <person name="Yuan Z."/>
            <person name="Yang Y."/>
            <person name="Tan S."/>
            <person name="Peatman E."/>
            <person name="Lu J."/>
            <person name="Qin Z."/>
            <person name="Dunham R."/>
            <person name="Li Z."/>
            <person name="Sonstegard T."/>
            <person name="Feng J."/>
            <person name="Danzmann R.G."/>
            <person name="Schroeder S."/>
            <person name="Scheffler B."/>
            <person name="Duke M.V."/>
            <person name="Ballard L."/>
            <person name="Kucuktas H."/>
            <person name="Kaltenboeck L."/>
            <person name="Liu H."/>
            <person name="Armbruster J."/>
            <person name="Xie Y."/>
            <person name="Kirby M.L."/>
            <person name="Tian Y."/>
            <person name="Flanagan M.E."/>
            <person name="Mu W."/>
            <person name="Waldbieser G.C."/>
        </authorList>
    </citation>
    <scope>NUCLEOTIDE SEQUENCE [LARGE SCALE GENOMIC DNA]</scope>
    <source>
        <strain evidence="7">SDA103</strain>
    </source>
</reference>
<evidence type="ECO:0000256" key="5">
    <source>
        <dbReference type="SAM" id="MobiDB-lite"/>
    </source>
</evidence>
<keyword evidence="1" id="KW-0677">Repeat</keyword>
<dbReference type="PROSITE" id="PS50297">
    <property type="entry name" value="ANK_REP_REGION"/>
    <property type="match status" value="2"/>
</dbReference>
<dbReference type="GeneID" id="108275928"/>
<dbReference type="PROSITE" id="PS50088">
    <property type="entry name" value="ANK_REPEAT"/>
    <property type="match status" value="2"/>
</dbReference>
<dbReference type="Pfam" id="PF25877">
    <property type="entry name" value="WHD_SOWAH"/>
    <property type="match status" value="1"/>
</dbReference>
<reference evidence="8" key="2">
    <citation type="submission" date="2025-08" db="UniProtKB">
        <authorList>
            <consortium name="RefSeq"/>
        </authorList>
    </citation>
    <scope>IDENTIFICATION</scope>
    <source>
        <tissue evidence="8">Blood</tissue>
    </source>
</reference>
<feature type="repeat" description="ANK" evidence="4">
    <location>
        <begin position="210"/>
        <end position="242"/>
    </location>
</feature>
<keyword evidence="7" id="KW-1185">Reference proteome</keyword>
<dbReference type="Gene3D" id="1.25.40.20">
    <property type="entry name" value="Ankyrin repeat-containing domain"/>
    <property type="match status" value="1"/>
</dbReference>
<organism evidence="7 8">
    <name type="scientific">Ictalurus punctatus</name>
    <name type="common">Channel catfish</name>
    <name type="synonym">Silurus punctatus</name>
    <dbReference type="NCBI Taxonomy" id="7998"/>
    <lineage>
        <taxon>Eukaryota</taxon>
        <taxon>Metazoa</taxon>
        <taxon>Chordata</taxon>
        <taxon>Craniata</taxon>
        <taxon>Vertebrata</taxon>
        <taxon>Euteleostomi</taxon>
        <taxon>Actinopterygii</taxon>
        <taxon>Neopterygii</taxon>
        <taxon>Teleostei</taxon>
        <taxon>Ostariophysi</taxon>
        <taxon>Siluriformes</taxon>
        <taxon>Ictaluridae</taxon>
        <taxon>Ictalurus</taxon>
    </lineage>
</organism>
<dbReference type="Proteomes" id="UP000221080">
    <property type="component" value="Chromosome 15"/>
</dbReference>
<dbReference type="SMART" id="SM00248">
    <property type="entry name" value="ANK"/>
    <property type="match status" value="2"/>
</dbReference>
<dbReference type="InterPro" id="IPR036770">
    <property type="entry name" value="Ankyrin_rpt-contain_sf"/>
</dbReference>
<gene>
    <name evidence="8" type="primary">LOC108275928</name>
</gene>
<evidence type="ECO:0000256" key="4">
    <source>
        <dbReference type="PROSITE-ProRule" id="PRU00023"/>
    </source>
</evidence>
<dbReference type="AlphaFoldDB" id="A0A9F7RFL4"/>
<feature type="compositionally biased region" description="Acidic residues" evidence="5">
    <location>
        <begin position="133"/>
        <end position="148"/>
    </location>
</feature>
<comment type="similarity">
    <text evidence="3">Belongs to the SOWAH family.</text>
</comment>
<feature type="repeat" description="ANK" evidence="4">
    <location>
        <begin position="241"/>
        <end position="274"/>
    </location>
</feature>
<dbReference type="InterPro" id="IPR058889">
    <property type="entry name" value="WHD_SOWAHA-C"/>
</dbReference>
<dbReference type="PANTHER" id="PTHR14491:SF9">
    <property type="entry name" value="ANKYRIN REPEAT DOMAIN-CONTAINING PROTEIN SOWAHB-LIKE"/>
    <property type="match status" value="1"/>
</dbReference>